<dbReference type="AlphaFoldDB" id="A0A2N6CXZ0"/>
<evidence type="ECO:0000313" key="4">
    <source>
        <dbReference type="Proteomes" id="UP000235015"/>
    </source>
</evidence>
<accession>A0A2N6CXZ0</accession>
<dbReference type="STRING" id="1111735.GCA_000428045_00905"/>
<keyword evidence="1" id="KW-0175">Coiled coil</keyword>
<reference evidence="3 4" key="1">
    <citation type="submission" date="2017-11" db="EMBL/GenBank/DDBJ databases">
        <title>Genome-resolved metagenomics identifies genetic mobility, metabolic interactions, and unexpected diversity in perchlorate-reducing communities.</title>
        <authorList>
            <person name="Barnum T.P."/>
            <person name="Figueroa I.A."/>
            <person name="Carlstrom C.I."/>
            <person name="Lucas L.N."/>
            <person name="Engelbrektson A.L."/>
            <person name="Coates J.D."/>
        </authorList>
    </citation>
    <scope>NUCLEOTIDE SEQUENCE [LARGE SCALE GENOMIC DNA]</scope>
    <source>
        <strain evidence="3">BM301</strain>
    </source>
</reference>
<sequence length="333" mass="38016">MSRTYRLPIGLLTAIMLLAPAAEAGKIYRWVDAEGNVHLSDRVPTEHARSARSELSETGREVERVQAAKTAEEIAREQELEKLRAEQQRLIEIQHAKDQVLLRTFRTEDDLLMARNGKLAAIDSNIQVIRSNIRRMKNRLAEMQQNAASMERQGQRLSDNLLKDIENTRAQLRDSYTTIIQKEQEKEAIRNSASKDLARFRSLKNLREENADPQLNQEKTASLLDTVVVCEDDRACDQAWIKVEEYVRKFATTRLQMLSDSIIMSAAPLKDDDISLTASRIVYKDRPGAELFMDLQCKPSPRGIDLCNTEAVEKIRTGFRDYLAESKRVQSAN</sequence>
<dbReference type="Pfam" id="PF13511">
    <property type="entry name" value="DUF4124"/>
    <property type="match status" value="1"/>
</dbReference>
<dbReference type="Proteomes" id="UP000235015">
    <property type="component" value="Unassembled WGS sequence"/>
</dbReference>
<dbReference type="EMBL" id="PKUN01000008">
    <property type="protein sequence ID" value="PLX62178.1"/>
    <property type="molecule type" value="Genomic_DNA"/>
</dbReference>
<name>A0A2N6CXZ0_9GAMM</name>
<evidence type="ECO:0000256" key="1">
    <source>
        <dbReference type="SAM" id="Coils"/>
    </source>
</evidence>
<dbReference type="InterPro" id="IPR025392">
    <property type="entry name" value="DUF4124"/>
</dbReference>
<protein>
    <submittedName>
        <fullName evidence="3">DUF4124 domain-containing protein</fullName>
    </submittedName>
</protein>
<feature type="coiled-coil region" evidence="1">
    <location>
        <begin position="126"/>
        <end position="160"/>
    </location>
</feature>
<dbReference type="RefSeq" id="WP_029133643.1">
    <property type="nucleotide sequence ID" value="NZ_CAXXYC010000004.1"/>
</dbReference>
<gene>
    <name evidence="3" type="ORF">C0630_07160</name>
</gene>
<proteinExistence type="predicted"/>
<organism evidence="3 4">
    <name type="scientific">Sedimenticola selenatireducens</name>
    <dbReference type="NCBI Taxonomy" id="191960"/>
    <lineage>
        <taxon>Bacteria</taxon>
        <taxon>Pseudomonadati</taxon>
        <taxon>Pseudomonadota</taxon>
        <taxon>Gammaproteobacteria</taxon>
        <taxon>Chromatiales</taxon>
        <taxon>Sedimenticolaceae</taxon>
        <taxon>Sedimenticola</taxon>
    </lineage>
</organism>
<feature type="domain" description="DUF4124" evidence="2">
    <location>
        <begin position="16"/>
        <end position="78"/>
    </location>
</feature>
<evidence type="ECO:0000259" key="2">
    <source>
        <dbReference type="Pfam" id="PF13511"/>
    </source>
</evidence>
<evidence type="ECO:0000313" key="3">
    <source>
        <dbReference type="EMBL" id="PLX62178.1"/>
    </source>
</evidence>
<comment type="caution">
    <text evidence="3">The sequence shown here is derived from an EMBL/GenBank/DDBJ whole genome shotgun (WGS) entry which is preliminary data.</text>
</comment>